<evidence type="ECO:0000313" key="6">
    <source>
        <dbReference type="EMBL" id="SMB83097.1"/>
    </source>
</evidence>
<keyword evidence="2 5" id="KW-0812">Transmembrane</keyword>
<dbReference type="GO" id="GO:0016020">
    <property type="term" value="C:membrane"/>
    <property type="evidence" value="ECO:0007669"/>
    <property type="project" value="UniProtKB-SubCell"/>
</dbReference>
<evidence type="ECO:0000256" key="2">
    <source>
        <dbReference type="ARBA" id="ARBA00022692"/>
    </source>
</evidence>
<comment type="subcellular location">
    <subcellularLocation>
        <location evidence="1">Membrane</location>
        <topology evidence="1">Multi-pass membrane protein</topology>
    </subcellularLocation>
</comment>
<proteinExistence type="predicted"/>
<evidence type="ECO:0000256" key="4">
    <source>
        <dbReference type="ARBA" id="ARBA00023136"/>
    </source>
</evidence>
<name>A0A1W1UPS7_9DEIO</name>
<evidence type="ECO:0000256" key="5">
    <source>
        <dbReference type="SAM" id="Phobius"/>
    </source>
</evidence>
<dbReference type="STRING" id="695939.SAMN00790413_04260"/>
<reference evidence="6 7" key="1">
    <citation type="submission" date="2017-04" db="EMBL/GenBank/DDBJ databases">
        <authorList>
            <person name="Afonso C.L."/>
            <person name="Miller P.J."/>
            <person name="Scott M.A."/>
            <person name="Spackman E."/>
            <person name="Goraichik I."/>
            <person name="Dimitrov K.M."/>
            <person name="Suarez D.L."/>
            <person name="Swayne D.E."/>
        </authorList>
    </citation>
    <scope>NUCLEOTIDE SEQUENCE [LARGE SCALE GENOMIC DNA]</scope>
    <source>
        <strain evidence="6 7">KR-140</strain>
    </source>
</reference>
<organism evidence="6 7">
    <name type="scientific">Deinococcus hopiensis KR-140</name>
    <dbReference type="NCBI Taxonomy" id="695939"/>
    <lineage>
        <taxon>Bacteria</taxon>
        <taxon>Thermotogati</taxon>
        <taxon>Deinococcota</taxon>
        <taxon>Deinococci</taxon>
        <taxon>Deinococcales</taxon>
        <taxon>Deinococcaceae</taxon>
        <taxon>Deinococcus</taxon>
    </lineage>
</organism>
<dbReference type="Pfam" id="PF02535">
    <property type="entry name" value="Zip"/>
    <property type="match status" value="1"/>
</dbReference>
<feature type="transmembrane region" description="Helical" evidence="5">
    <location>
        <begin position="163"/>
        <end position="184"/>
    </location>
</feature>
<evidence type="ECO:0000256" key="1">
    <source>
        <dbReference type="ARBA" id="ARBA00004141"/>
    </source>
</evidence>
<feature type="transmembrane region" description="Helical" evidence="5">
    <location>
        <begin position="6"/>
        <end position="24"/>
    </location>
</feature>
<sequence length="241" mass="24377">MWLAALWGLAGGSSLIVGAVLGLYAPISKRVVALIMALGAGVLVSSVAFELMDEAFDKGGFGAVSTGLLLGAVTFFLGDLAINRAGGKHRKRSAGQQQDGNASAIVLGTLMDGIPESMAIGVSLLAGGKVGWVFLAAVFLSNIPEGLSASAGLKRAGHHPTRILLMWTSIALLSAISAGLGYLFLRGAGPNVTSGIQAFAAGAILTMLSSTMLPEAFEEGGAMIGLATTCGFLAAFTLSHL</sequence>
<accession>A0A1W1UPS7</accession>
<dbReference type="AlphaFoldDB" id="A0A1W1UPS7"/>
<dbReference type="InterPro" id="IPR003689">
    <property type="entry name" value="ZIP"/>
</dbReference>
<feature type="transmembrane region" description="Helical" evidence="5">
    <location>
        <begin position="61"/>
        <end position="82"/>
    </location>
</feature>
<dbReference type="OrthoDB" id="1145132at2"/>
<dbReference type="EMBL" id="FWWU01000006">
    <property type="protein sequence ID" value="SMB83097.1"/>
    <property type="molecule type" value="Genomic_DNA"/>
</dbReference>
<keyword evidence="4 5" id="KW-0472">Membrane</keyword>
<dbReference type="Proteomes" id="UP000192582">
    <property type="component" value="Unassembled WGS sequence"/>
</dbReference>
<evidence type="ECO:0000256" key="3">
    <source>
        <dbReference type="ARBA" id="ARBA00022989"/>
    </source>
</evidence>
<feature type="transmembrane region" description="Helical" evidence="5">
    <location>
        <begin position="196"/>
        <end position="214"/>
    </location>
</feature>
<gene>
    <name evidence="6" type="ORF">SAMN00790413_04260</name>
</gene>
<evidence type="ECO:0000313" key="7">
    <source>
        <dbReference type="Proteomes" id="UP000192582"/>
    </source>
</evidence>
<keyword evidence="3 5" id="KW-1133">Transmembrane helix</keyword>
<dbReference type="GO" id="GO:0046873">
    <property type="term" value="F:metal ion transmembrane transporter activity"/>
    <property type="evidence" value="ECO:0007669"/>
    <property type="project" value="InterPro"/>
</dbReference>
<feature type="transmembrane region" description="Helical" evidence="5">
    <location>
        <begin position="220"/>
        <end position="238"/>
    </location>
</feature>
<protein>
    <submittedName>
        <fullName evidence="6">Zinc transporter, ZIP family</fullName>
    </submittedName>
</protein>
<keyword evidence="7" id="KW-1185">Reference proteome</keyword>
<feature type="transmembrane region" description="Helical" evidence="5">
    <location>
        <begin position="119"/>
        <end position="143"/>
    </location>
</feature>
<feature type="transmembrane region" description="Helical" evidence="5">
    <location>
        <begin position="31"/>
        <end position="49"/>
    </location>
</feature>